<feature type="domain" description="Signal transduction histidine kinase HWE region" evidence="9">
    <location>
        <begin position="41"/>
        <end position="127"/>
    </location>
</feature>
<dbReference type="PANTHER" id="PTHR41523">
    <property type="entry name" value="TWO-COMPONENT SYSTEM SENSOR PROTEIN"/>
    <property type="match status" value="1"/>
</dbReference>
<keyword evidence="4" id="KW-0808">Transferase</keyword>
<gene>
    <name evidence="10" type="ORF">BB934_25715</name>
</gene>
<evidence type="ECO:0000256" key="4">
    <source>
        <dbReference type="ARBA" id="ARBA00022679"/>
    </source>
</evidence>
<evidence type="ECO:0000313" key="10">
    <source>
        <dbReference type="EMBL" id="ANY81195.1"/>
    </source>
</evidence>
<keyword evidence="3" id="KW-0597">Phosphoprotein</keyword>
<reference evidence="10" key="1">
    <citation type="submission" date="2016-07" db="EMBL/GenBank/DDBJ databases">
        <title>Microvirga ossetica sp. nov. a new species of rhizobia isolated from root nodules of the legume species Vicia alpestris Steven originated from North Ossetia region in the Caucasus.</title>
        <authorList>
            <person name="Safronova V.I."/>
            <person name="Kuznetsova I.G."/>
            <person name="Sazanova A.L."/>
            <person name="Belimov A."/>
            <person name="Andronov E."/>
            <person name="Osledkin Y.S."/>
            <person name="Onishchuk O.P."/>
            <person name="Kurchak O.N."/>
            <person name="Shaposhnikov A.I."/>
            <person name="Willems A."/>
            <person name="Tikhonovich I.A."/>
        </authorList>
    </citation>
    <scope>NUCLEOTIDE SEQUENCE [LARGE SCALE GENOMIC DNA]</scope>
    <source>
        <strain evidence="10">V5/3M</strain>
    </source>
</reference>
<feature type="compositionally biased region" description="Basic and acidic residues" evidence="8">
    <location>
        <begin position="184"/>
        <end position="196"/>
    </location>
</feature>
<evidence type="ECO:0000256" key="3">
    <source>
        <dbReference type="ARBA" id="ARBA00022553"/>
    </source>
</evidence>
<dbReference type="EMBL" id="CP016616">
    <property type="protein sequence ID" value="ANY81195.1"/>
    <property type="molecule type" value="Genomic_DNA"/>
</dbReference>
<sequence>MRLNARKVFRPGNHTMRLLLAFEDITDRVQRERDQDQAKQEIYHRVKNSLTVIMSFVAHEARQPGSDARTLQALQGRIAAVAQLYDLIARSETAEAIRGDAYLAEIAANLSASLLGECSEIAIAVDTEPLALHKDASVPIGLMVNELATNAIKACLSVRRWRDPHRPETAVRRSHPAVHHGRRDRSGRGGGHEGDGIRHALHRRVRAAVGRHAVPVLERGRQLIRHPPAGRRPRHLRPPSAGIYGCPCVERTSLINQCGPNTTAGHCALS</sequence>
<dbReference type="KEGG" id="moc:BB934_25715"/>
<feature type="compositionally biased region" description="Basic residues" evidence="8">
    <location>
        <begin position="172"/>
        <end position="183"/>
    </location>
</feature>
<dbReference type="InterPro" id="IPR011102">
    <property type="entry name" value="Sig_transdc_His_kinase_HWE"/>
</dbReference>
<evidence type="ECO:0000259" key="9">
    <source>
        <dbReference type="SMART" id="SM00911"/>
    </source>
</evidence>
<dbReference type="AlphaFoldDB" id="A0A1B2EMI7"/>
<comment type="catalytic activity">
    <reaction evidence="1">
        <text>ATP + protein L-histidine = ADP + protein N-phospho-L-histidine.</text>
        <dbReference type="EC" id="2.7.13.3"/>
    </reaction>
</comment>
<accession>A0A1B2EMI7</accession>
<proteinExistence type="predicted"/>
<protein>
    <recommendedName>
        <fullName evidence="2">histidine kinase</fullName>
        <ecNumber evidence="2">2.7.13.3</ecNumber>
    </recommendedName>
</protein>
<dbReference type="GO" id="GO:0004673">
    <property type="term" value="F:protein histidine kinase activity"/>
    <property type="evidence" value="ECO:0007669"/>
    <property type="project" value="UniProtKB-EC"/>
</dbReference>
<organism evidence="10">
    <name type="scientific">Microvirga ossetica</name>
    <dbReference type="NCBI Taxonomy" id="1882682"/>
    <lineage>
        <taxon>Bacteria</taxon>
        <taxon>Pseudomonadati</taxon>
        <taxon>Pseudomonadota</taxon>
        <taxon>Alphaproteobacteria</taxon>
        <taxon>Hyphomicrobiales</taxon>
        <taxon>Methylobacteriaceae</taxon>
        <taxon>Microvirga</taxon>
    </lineage>
</organism>
<evidence type="ECO:0000256" key="2">
    <source>
        <dbReference type="ARBA" id="ARBA00012438"/>
    </source>
</evidence>
<evidence type="ECO:0000256" key="7">
    <source>
        <dbReference type="ARBA" id="ARBA00022840"/>
    </source>
</evidence>
<dbReference type="Gene3D" id="3.30.450.20">
    <property type="entry name" value="PAS domain"/>
    <property type="match status" value="1"/>
</dbReference>
<dbReference type="SMART" id="SM00911">
    <property type="entry name" value="HWE_HK"/>
    <property type="match status" value="1"/>
</dbReference>
<dbReference type="PANTHER" id="PTHR41523:SF8">
    <property type="entry name" value="ETHYLENE RESPONSE SENSOR PROTEIN"/>
    <property type="match status" value="1"/>
</dbReference>
<keyword evidence="5" id="KW-0547">Nucleotide-binding</keyword>
<dbReference type="InterPro" id="IPR011495">
    <property type="entry name" value="Sig_transdc_His_kin_sub2_dim/P"/>
</dbReference>
<evidence type="ECO:0000256" key="5">
    <source>
        <dbReference type="ARBA" id="ARBA00022741"/>
    </source>
</evidence>
<keyword evidence="7" id="KW-0067">ATP-binding</keyword>
<evidence type="ECO:0000256" key="6">
    <source>
        <dbReference type="ARBA" id="ARBA00022777"/>
    </source>
</evidence>
<feature type="region of interest" description="Disordered" evidence="8">
    <location>
        <begin position="166"/>
        <end position="196"/>
    </location>
</feature>
<name>A0A1B2EMI7_9HYPH</name>
<dbReference type="GO" id="GO:0005524">
    <property type="term" value="F:ATP binding"/>
    <property type="evidence" value="ECO:0007669"/>
    <property type="project" value="UniProtKB-KW"/>
</dbReference>
<dbReference type="EC" id="2.7.13.3" evidence="2"/>
<evidence type="ECO:0000256" key="1">
    <source>
        <dbReference type="ARBA" id="ARBA00000085"/>
    </source>
</evidence>
<keyword evidence="6" id="KW-0418">Kinase</keyword>
<dbReference type="Pfam" id="PF07568">
    <property type="entry name" value="HisKA_2"/>
    <property type="match status" value="1"/>
</dbReference>
<evidence type="ECO:0000256" key="8">
    <source>
        <dbReference type="SAM" id="MobiDB-lite"/>
    </source>
</evidence>